<organism evidence="2 3">
    <name type="scientific">Solanum bulbocastanum</name>
    <name type="common">Wild potato</name>
    <dbReference type="NCBI Taxonomy" id="147425"/>
    <lineage>
        <taxon>Eukaryota</taxon>
        <taxon>Viridiplantae</taxon>
        <taxon>Streptophyta</taxon>
        <taxon>Embryophyta</taxon>
        <taxon>Tracheophyta</taxon>
        <taxon>Spermatophyta</taxon>
        <taxon>Magnoliopsida</taxon>
        <taxon>eudicotyledons</taxon>
        <taxon>Gunneridae</taxon>
        <taxon>Pentapetalae</taxon>
        <taxon>asterids</taxon>
        <taxon>lamiids</taxon>
        <taxon>Solanales</taxon>
        <taxon>Solanaceae</taxon>
        <taxon>Solanoideae</taxon>
        <taxon>Solaneae</taxon>
        <taxon>Solanum</taxon>
    </lineage>
</organism>
<evidence type="ECO:0000313" key="2">
    <source>
        <dbReference type="EMBL" id="KAK6773461.1"/>
    </source>
</evidence>
<accession>A0AAN8SUY4</accession>
<proteinExistence type="predicted"/>
<dbReference type="Proteomes" id="UP001371456">
    <property type="component" value="Unassembled WGS sequence"/>
</dbReference>
<sequence length="77" mass="9128">MEEVITEEEQQGEEIMILFALLEELELEELPKLRHFFLTKRVTEFPFLRELKICDCPEMRTFVPQGISVSTPESRKV</sequence>
<evidence type="ECO:0000313" key="3">
    <source>
        <dbReference type="Proteomes" id="UP001371456"/>
    </source>
</evidence>
<comment type="caution">
    <text evidence="2">The sequence shown here is derived from an EMBL/GenBank/DDBJ whole genome shotgun (WGS) entry which is preliminary data.</text>
</comment>
<keyword evidence="3" id="KW-1185">Reference proteome</keyword>
<dbReference type="EMBL" id="JBANQN010000012">
    <property type="protein sequence ID" value="KAK6773461.1"/>
    <property type="molecule type" value="Genomic_DNA"/>
</dbReference>
<feature type="domain" description="Disease resistance protein At4g27190-like leucine-rich repeats" evidence="1">
    <location>
        <begin position="9"/>
        <end position="65"/>
    </location>
</feature>
<name>A0AAN8SUY4_SOLBU</name>
<gene>
    <name evidence="2" type="ORF">RDI58_028699</name>
</gene>
<dbReference type="Pfam" id="PF23247">
    <property type="entry name" value="LRR_RPS2"/>
    <property type="match status" value="1"/>
</dbReference>
<evidence type="ECO:0000259" key="1">
    <source>
        <dbReference type="Pfam" id="PF23247"/>
    </source>
</evidence>
<protein>
    <recommendedName>
        <fullName evidence="1">Disease resistance protein At4g27190-like leucine-rich repeats domain-containing protein</fullName>
    </recommendedName>
</protein>
<reference evidence="2 3" key="1">
    <citation type="submission" date="2024-02" db="EMBL/GenBank/DDBJ databases">
        <title>de novo genome assembly of Solanum bulbocastanum strain 11H21.</title>
        <authorList>
            <person name="Hosaka A.J."/>
        </authorList>
    </citation>
    <scope>NUCLEOTIDE SEQUENCE [LARGE SCALE GENOMIC DNA]</scope>
    <source>
        <tissue evidence="2">Young leaves</tissue>
    </source>
</reference>
<dbReference type="AlphaFoldDB" id="A0AAN8SUY4"/>
<dbReference type="InterPro" id="IPR057135">
    <property type="entry name" value="At4g27190-like_LRR"/>
</dbReference>